<evidence type="ECO:0000313" key="2">
    <source>
        <dbReference type="EMBL" id="KAF7632760.1"/>
    </source>
</evidence>
<evidence type="ECO:0000256" key="1">
    <source>
        <dbReference type="SAM" id="MobiDB-lite"/>
    </source>
</evidence>
<gene>
    <name evidence="2" type="ORF">Mgra_00007822</name>
</gene>
<sequence length="315" mass="34793">MHYQTKHEEYTSNDSPVLEGQSPVKRLSNGLNKLSSEITQKSSQLNDKKFSFQTTTKIEKKSRKRKRLLSPTTCSSSSTTTTTTIINSSLIPFNKQIEQQQQPIIIDCSNNSNQFQSNILTIQNKTKVLPVNGSITFSSATFSDAPTTSSTNNNLNSYNVEDLLKLDCCNTNSDINTNSHHSSPSSLSTKEQQIPISNIFNSTPSPSQCSSGSSNPGLDLLFREQWLKICSSTALLAQFGNNRMPTINSFNTIGNNNSDQKQEIIDSFNINNKHEENTQNRETGVAAVAAAMTAVSAAALFMQSYRTLDDILKRK</sequence>
<dbReference type="Proteomes" id="UP000605970">
    <property type="component" value="Unassembled WGS sequence"/>
</dbReference>
<keyword evidence="3" id="KW-1185">Reference proteome</keyword>
<evidence type="ECO:0000313" key="3">
    <source>
        <dbReference type="Proteomes" id="UP000605970"/>
    </source>
</evidence>
<accession>A0A8S9ZHE1</accession>
<reference evidence="2" key="1">
    <citation type="journal article" date="2020" name="Ecol. Evol.">
        <title>Genome structure and content of the rice root-knot nematode (Meloidogyne graminicola).</title>
        <authorList>
            <person name="Phan N.T."/>
            <person name="Danchin E.G.J."/>
            <person name="Klopp C."/>
            <person name="Perfus-Barbeoch L."/>
            <person name="Kozlowski D.K."/>
            <person name="Koutsovoulos G.D."/>
            <person name="Lopez-Roques C."/>
            <person name="Bouchez O."/>
            <person name="Zahm M."/>
            <person name="Besnard G."/>
            <person name="Bellafiore S."/>
        </authorList>
    </citation>
    <scope>NUCLEOTIDE SEQUENCE</scope>
    <source>
        <strain evidence="2">VN-18</strain>
    </source>
</reference>
<dbReference type="EMBL" id="JABEBT010000094">
    <property type="protein sequence ID" value="KAF7632760.1"/>
    <property type="molecule type" value="Genomic_DNA"/>
</dbReference>
<organism evidence="2 3">
    <name type="scientific">Meloidogyne graminicola</name>
    <dbReference type="NCBI Taxonomy" id="189291"/>
    <lineage>
        <taxon>Eukaryota</taxon>
        <taxon>Metazoa</taxon>
        <taxon>Ecdysozoa</taxon>
        <taxon>Nematoda</taxon>
        <taxon>Chromadorea</taxon>
        <taxon>Rhabditida</taxon>
        <taxon>Tylenchina</taxon>
        <taxon>Tylenchomorpha</taxon>
        <taxon>Tylenchoidea</taxon>
        <taxon>Meloidogynidae</taxon>
        <taxon>Meloidogyninae</taxon>
        <taxon>Meloidogyne</taxon>
    </lineage>
</organism>
<comment type="caution">
    <text evidence="2">The sequence shown here is derived from an EMBL/GenBank/DDBJ whole genome shotgun (WGS) entry which is preliminary data.</text>
</comment>
<dbReference type="AlphaFoldDB" id="A0A8S9ZHE1"/>
<proteinExistence type="predicted"/>
<feature type="region of interest" description="Disordered" evidence="1">
    <location>
        <begin position="1"/>
        <end position="25"/>
    </location>
</feature>
<protein>
    <submittedName>
        <fullName evidence="2">C2H2-type domain-containing protein</fullName>
    </submittedName>
</protein>
<feature type="compositionally biased region" description="Basic and acidic residues" evidence="1">
    <location>
        <begin position="1"/>
        <end position="10"/>
    </location>
</feature>
<name>A0A8S9ZHE1_9BILA</name>